<feature type="domain" description="CN hydrolase" evidence="1">
    <location>
        <begin position="1"/>
        <end position="40"/>
    </location>
</feature>
<evidence type="ECO:0000259" key="1">
    <source>
        <dbReference type="PROSITE" id="PS50263"/>
    </source>
</evidence>
<dbReference type="EMBL" id="BARW01030284">
    <property type="protein sequence ID" value="GAJ04358.1"/>
    <property type="molecule type" value="Genomic_DNA"/>
</dbReference>
<feature type="non-terminal residue" evidence="2">
    <location>
        <position position="40"/>
    </location>
</feature>
<sequence length="40" mass="4445">MKIALAQLNYHIGDFTNNVTAIREAILKAIRADVDLVVFS</sequence>
<reference evidence="2" key="1">
    <citation type="journal article" date="2014" name="Front. Microbiol.">
        <title>High frequency of phylogenetically diverse reductive dehalogenase-homologous genes in deep subseafloor sedimentary metagenomes.</title>
        <authorList>
            <person name="Kawai M."/>
            <person name="Futagami T."/>
            <person name="Toyoda A."/>
            <person name="Takaki Y."/>
            <person name="Nishi S."/>
            <person name="Hori S."/>
            <person name="Arai W."/>
            <person name="Tsubouchi T."/>
            <person name="Morono Y."/>
            <person name="Uchiyama I."/>
            <person name="Ito T."/>
            <person name="Fujiyama A."/>
            <person name="Inagaki F."/>
            <person name="Takami H."/>
        </authorList>
    </citation>
    <scope>NUCLEOTIDE SEQUENCE</scope>
    <source>
        <strain evidence="2">Expedition CK06-06</strain>
    </source>
</reference>
<dbReference type="PROSITE" id="PS50263">
    <property type="entry name" value="CN_HYDROLASE"/>
    <property type="match status" value="1"/>
</dbReference>
<dbReference type="SUPFAM" id="SSF56317">
    <property type="entry name" value="Carbon-nitrogen hydrolase"/>
    <property type="match status" value="1"/>
</dbReference>
<name>X1TGB5_9ZZZZ</name>
<organism evidence="2">
    <name type="scientific">marine sediment metagenome</name>
    <dbReference type="NCBI Taxonomy" id="412755"/>
    <lineage>
        <taxon>unclassified sequences</taxon>
        <taxon>metagenomes</taxon>
        <taxon>ecological metagenomes</taxon>
    </lineage>
</organism>
<proteinExistence type="predicted"/>
<dbReference type="AlphaFoldDB" id="X1TGB5"/>
<evidence type="ECO:0000313" key="2">
    <source>
        <dbReference type="EMBL" id="GAJ04358.1"/>
    </source>
</evidence>
<comment type="caution">
    <text evidence="2">The sequence shown here is derived from an EMBL/GenBank/DDBJ whole genome shotgun (WGS) entry which is preliminary data.</text>
</comment>
<dbReference type="Gene3D" id="3.60.110.10">
    <property type="entry name" value="Carbon-nitrogen hydrolase"/>
    <property type="match status" value="1"/>
</dbReference>
<dbReference type="InterPro" id="IPR003010">
    <property type="entry name" value="C-N_Hydrolase"/>
</dbReference>
<accession>X1TGB5</accession>
<protein>
    <recommendedName>
        <fullName evidence="1">CN hydrolase domain-containing protein</fullName>
    </recommendedName>
</protein>
<gene>
    <name evidence="2" type="ORF">S12H4_48452</name>
</gene>
<dbReference type="InterPro" id="IPR036526">
    <property type="entry name" value="C-N_Hydrolase_sf"/>
</dbReference>